<evidence type="ECO:0000256" key="7">
    <source>
        <dbReference type="ARBA" id="ARBA00022475"/>
    </source>
</evidence>
<sequence>MGFLGVYRAIYDYAPQAEGELAIGEGDVLYILEKNDDDGWWKAKRKAGTDEEDEPEGLIPNNYVEPTAILSHAHAIYEYTRQTDEELSFPEDAVLEIYDTSDPDWILAGLDEEFGFVPSNYIELKPASNEPDSPAPSITSPALPERPQSIDSEPAADSPAASRSTPSAGPAATLAGVMQGRTDVRSATPPSSARSTRQQAPREVRITAPEDQAIDEALQSPALPSRPRPQSITDERSHNIAPIPEPVIREPMNRESRGDEPYRTPGGFHLYNINEMVSVMGKRKKMPTTLGINLKTGIILIAPEHAHDAPAQEWTADKMTHYSREGKHVFMELMRPSKSIDFHAGAKDTAEEIVGALGELAGAIRAEGLKEVMMASSPQGLRKGQVLYDFMAQGDDEVTVAAGDEVVVIDDSKSEEWWQVRRVKNGKEGVVPSSYIEVTGTITPQTAPILPPTESARSTVEQNRLEEIRLTKEAIKASKAHEQQRSRRENGRSEGSKAKSKPDASKIRTWTDRSGSFSVDAQFLGLRDGKIHLHKMNGVKIAVPIAKMSRGDLEYVENATGISLDDDKPLADVKRSKSAEKRATAIGASVGKSEKPEYDWFQFFLSCEVAVGLCERYAQAFIRDSMDESVLPDVNATILRTLGLREGDIIKVMRVLDARFGRDRSKAGTDGDGAGGLFSGPGGALRNNTRKGRPAPAVQTSDTIDATAFSKANATGPELDADGRGSPSMMGSTAKPSRPTAAGGFDDDAWDVKPQAADRPQASKEVKPGISAAETNTASASPAPNITGSMRELSLLTEPLQPAKIEPQSTSAISSSLDAAQPQLAPQPTGASPSFFSNLPNPGQTQPSPQITARQRPAPPSISPSQGSLVPPPPQRPLSAPQSAQQAVFAPPRMSLQPTGAVQGQVAPPGQSLNDLSQMRLQQHMTSMQQLQPALTGYSGMQAQGMAAYPTTTSSPQGYMQPMMTGMPGVSPFADPGRPTQFSPLTVQQTGFQQPYGPGMSSFGQPAPGAGGINGFLPQPLEPQRTGATGFQPQQTGAPGGGVMPPLQPLQPQKTGPPPPVRFGVTTDAKRLTPQPTGRRANLAQATPDNPFGF</sequence>
<dbReference type="SUPFAM" id="SSF50044">
    <property type="entry name" value="SH3-domain"/>
    <property type="match status" value="3"/>
</dbReference>
<dbReference type="OrthoDB" id="26539at2759"/>
<keyword evidence="12" id="KW-0472">Membrane</keyword>
<dbReference type="EMBL" id="KQ030584">
    <property type="protein sequence ID" value="KJZ71195.1"/>
    <property type="molecule type" value="Genomic_DNA"/>
</dbReference>
<feature type="region of interest" description="Disordered" evidence="16">
    <location>
        <begin position="473"/>
        <end position="509"/>
    </location>
</feature>
<keyword evidence="19" id="KW-1185">Reference proteome</keyword>
<evidence type="ECO:0000256" key="9">
    <source>
        <dbReference type="ARBA" id="ARBA00022583"/>
    </source>
</evidence>
<evidence type="ECO:0000256" key="8">
    <source>
        <dbReference type="ARBA" id="ARBA00022490"/>
    </source>
</evidence>
<feature type="region of interest" description="Disordered" evidence="16">
    <location>
        <begin position="806"/>
        <end position="887"/>
    </location>
</feature>
<dbReference type="Pfam" id="PF03983">
    <property type="entry name" value="SHD1"/>
    <property type="match status" value="1"/>
</dbReference>
<keyword evidence="7" id="KW-1003">Cell membrane</keyword>
<evidence type="ECO:0000259" key="17">
    <source>
        <dbReference type="PROSITE" id="PS50002"/>
    </source>
</evidence>
<keyword evidence="10" id="KW-0677">Repeat</keyword>
<dbReference type="Proteomes" id="UP000054481">
    <property type="component" value="Unassembled WGS sequence"/>
</dbReference>
<dbReference type="Gene3D" id="2.30.30.40">
    <property type="entry name" value="SH3 Domains"/>
    <property type="match status" value="3"/>
</dbReference>
<evidence type="ECO:0000313" key="18">
    <source>
        <dbReference type="EMBL" id="KJZ71195.1"/>
    </source>
</evidence>
<evidence type="ECO:0000256" key="12">
    <source>
        <dbReference type="ARBA" id="ARBA00023136"/>
    </source>
</evidence>
<organism evidence="18 19">
    <name type="scientific">Hirsutella minnesotensis 3608</name>
    <dbReference type="NCBI Taxonomy" id="1043627"/>
    <lineage>
        <taxon>Eukaryota</taxon>
        <taxon>Fungi</taxon>
        <taxon>Dikarya</taxon>
        <taxon>Ascomycota</taxon>
        <taxon>Pezizomycotina</taxon>
        <taxon>Sordariomycetes</taxon>
        <taxon>Hypocreomycetidae</taxon>
        <taxon>Hypocreales</taxon>
        <taxon>Ophiocordycipitaceae</taxon>
        <taxon>Hirsutella</taxon>
    </lineage>
</organism>
<proteinExistence type="inferred from homology"/>
<feature type="compositionally biased region" description="Polar residues" evidence="16">
    <location>
        <begin position="807"/>
        <end position="853"/>
    </location>
</feature>
<dbReference type="PANTHER" id="PTHR15735:SF19">
    <property type="entry name" value="ACTIN CYTOSKELETON-REGULATORY COMPLEX PROTEIN SLA1"/>
    <property type="match status" value="1"/>
</dbReference>
<keyword evidence="6 15" id="KW-0728">SH3 domain</keyword>
<evidence type="ECO:0000256" key="13">
    <source>
        <dbReference type="ARBA" id="ARBA00023203"/>
    </source>
</evidence>
<gene>
    <name evidence="18" type="ORF">HIM_09401</name>
</gene>
<reference evidence="18 19" key="1">
    <citation type="journal article" date="2014" name="Genome Biol. Evol.">
        <title>Comparative genomics and transcriptomics analyses reveal divergent lifestyle features of nematode endoparasitic fungus Hirsutella minnesotensis.</title>
        <authorList>
            <person name="Lai Y."/>
            <person name="Liu K."/>
            <person name="Zhang X."/>
            <person name="Zhang X."/>
            <person name="Li K."/>
            <person name="Wang N."/>
            <person name="Shu C."/>
            <person name="Wu Y."/>
            <person name="Wang C."/>
            <person name="Bushley K.E."/>
            <person name="Xiang M."/>
            <person name="Liu X."/>
        </authorList>
    </citation>
    <scope>NUCLEOTIDE SEQUENCE [LARGE SCALE GENOMIC DNA]</scope>
    <source>
        <strain evidence="18 19">3608</strain>
    </source>
</reference>
<feature type="domain" description="SH3" evidence="17">
    <location>
        <begin position="70"/>
        <end position="127"/>
    </location>
</feature>
<keyword evidence="11" id="KW-0967">Endosome</keyword>
<dbReference type="GO" id="GO:0043130">
    <property type="term" value="F:ubiquitin binding"/>
    <property type="evidence" value="ECO:0007669"/>
    <property type="project" value="InterPro"/>
</dbReference>
<evidence type="ECO:0000256" key="15">
    <source>
        <dbReference type="PROSITE-ProRule" id="PRU00192"/>
    </source>
</evidence>
<dbReference type="InterPro" id="IPR056996">
    <property type="entry name" value="PH_SLA1"/>
</dbReference>
<evidence type="ECO:0000313" key="19">
    <source>
        <dbReference type="Proteomes" id="UP000054481"/>
    </source>
</evidence>
<protein>
    <recommendedName>
        <fullName evidence="5">Actin cytoskeleton-regulatory complex protein SLA1</fullName>
    </recommendedName>
</protein>
<feature type="compositionally biased region" description="Polar residues" evidence="16">
    <location>
        <begin position="773"/>
        <end position="787"/>
    </location>
</feature>
<dbReference type="CDD" id="cd11773">
    <property type="entry name" value="SH3_Sla1p_1"/>
    <property type="match status" value="1"/>
</dbReference>
<feature type="region of interest" description="Disordered" evidence="16">
    <location>
        <begin position="663"/>
        <end position="787"/>
    </location>
</feature>
<keyword evidence="8" id="KW-0963">Cytoplasm</keyword>
<dbReference type="CDD" id="cd11775">
    <property type="entry name" value="SH3_Sla1p_3"/>
    <property type="match status" value="1"/>
</dbReference>
<evidence type="ECO:0000256" key="10">
    <source>
        <dbReference type="ARBA" id="ARBA00022737"/>
    </source>
</evidence>
<dbReference type="InterPro" id="IPR013761">
    <property type="entry name" value="SAM/pointed_sf"/>
</dbReference>
<evidence type="ECO:0000256" key="6">
    <source>
        <dbReference type="ARBA" id="ARBA00022443"/>
    </source>
</evidence>
<dbReference type="InterPro" id="IPR035821">
    <property type="entry name" value="Sla1_SH3_3"/>
</dbReference>
<dbReference type="InterPro" id="IPR036028">
    <property type="entry name" value="SH3-like_dom_sf"/>
</dbReference>
<feature type="compositionally biased region" description="Polar residues" evidence="16">
    <location>
        <begin position="1026"/>
        <end position="1037"/>
    </location>
</feature>
<dbReference type="InterPro" id="IPR007131">
    <property type="entry name" value="SHD1"/>
</dbReference>
<dbReference type="GO" id="GO:0005886">
    <property type="term" value="C:plasma membrane"/>
    <property type="evidence" value="ECO:0007669"/>
    <property type="project" value="UniProtKB-SubCell"/>
</dbReference>
<evidence type="ECO:0000256" key="11">
    <source>
        <dbReference type="ARBA" id="ARBA00022753"/>
    </source>
</evidence>
<evidence type="ECO:0000256" key="3">
    <source>
        <dbReference type="ARBA" id="ARBA00004413"/>
    </source>
</evidence>
<dbReference type="Gene3D" id="2.30.30.700">
    <property type="entry name" value="SLA1 homology domain 1"/>
    <property type="match status" value="1"/>
</dbReference>
<comment type="subcellular location">
    <subcellularLocation>
        <location evidence="3">Cell membrane</location>
        <topology evidence="3">Peripheral membrane protein</topology>
        <orientation evidence="3">Cytoplasmic side</orientation>
    </subcellularLocation>
    <subcellularLocation>
        <location evidence="2">Cytoplasm</location>
        <location evidence="2">Cytoskeleton</location>
        <location evidence="2">Actin patch</location>
    </subcellularLocation>
    <subcellularLocation>
        <location evidence="1">Endosome membrane</location>
        <topology evidence="1">Peripheral membrane protein</topology>
        <orientation evidence="1">Cytoplasmic side</orientation>
    </subcellularLocation>
</comment>
<feature type="region of interest" description="Disordered" evidence="16">
    <location>
        <begin position="125"/>
        <end position="243"/>
    </location>
</feature>
<feature type="domain" description="SH3" evidence="17">
    <location>
        <begin position="2"/>
        <end position="69"/>
    </location>
</feature>
<dbReference type="GO" id="GO:0006897">
    <property type="term" value="P:endocytosis"/>
    <property type="evidence" value="ECO:0007669"/>
    <property type="project" value="UniProtKB-KW"/>
</dbReference>
<dbReference type="PANTHER" id="PTHR15735">
    <property type="entry name" value="FCH AND DOUBLE SH3 DOMAINS PROTEIN"/>
    <property type="match status" value="1"/>
</dbReference>
<dbReference type="PROSITE" id="PS50002">
    <property type="entry name" value="SH3"/>
    <property type="match status" value="3"/>
</dbReference>
<feature type="compositionally biased region" description="Gly residues" evidence="16">
    <location>
        <begin position="670"/>
        <end position="683"/>
    </location>
</feature>
<dbReference type="InterPro" id="IPR035800">
    <property type="entry name" value="Sla1_SH3_1"/>
</dbReference>
<dbReference type="GO" id="GO:0010008">
    <property type="term" value="C:endosome membrane"/>
    <property type="evidence" value="ECO:0007669"/>
    <property type="project" value="UniProtKB-SubCell"/>
</dbReference>
<dbReference type="InterPro" id="IPR001452">
    <property type="entry name" value="SH3_domain"/>
</dbReference>
<feature type="compositionally biased region" description="Low complexity" evidence="16">
    <location>
        <begin position="155"/>
        <end position="172"/>
    </location>
</feature>
<dbReference type="GO" id="GO:0003779">
    <property type="term" value="F:actin binding"/>
    <property type="evidence" value="ECO:0007669"/>
    <property type="project" value="UniProtKB-KW"/>
</dbReference>
<keyword evidence="14" id="KW-0206">Cytoskeleton</keyword>
<dbReference type="Gene3D" id="1.10.150.50">
    <property type="entry name" value="Transcription Factor, Ets-1"/>
    <property type="match status" value="1"/>
</dbReference>
<dbReference type="SMART" id="SM00326">
    <property type="entry name" value="SH3"/>
    <property type="match status" value="3"/>
</dbReference>
<dbReference type="Pfam" id="PF00018">
    <property type="entry name" value="SH3_1"/>
    <property type="match status" value="2"/>
</dbReference>
<evidence type="ECO:0000256" key="5">
    <source>
        <dbReference type="ARBA" id="ARBA00020357"/>
    </source>
</evidence>
<dbReference type="Pfam" id="PF14604">
    <property type="entry name" value="SH3_9"/>
    <property type="match status" value="1"/>
</dbReference>
<dbReference type="GO" id="GO:0042802">
    <property type="term" value="F:identical protein binding"/>
    <property type="evidence" value="ECO:0007669"/>
    <property type="project" value="InterPro"/>
</dbReference>
<evidence type="ECO:0000256" key="14">
    <source>
        <dbReference type="ARBA" id="ARBA00023212"/>
    </source>
</evidence>
<evidence type="ECO:0000256" key="4">
    <source>
        <dbReference type="ARBA" id="ARBA00007948"/>
    </source>
</evidence>
<dbReference type="Pfam" id="PF24081">
    <property type="entry name" value="PH_SLA1"/>
    <property type="match status" value="1"/>
</dbReference>
<evidence type="ECO:0000256" key="16">
    <source>
        <dbReference type="SAM" id="MobiDB-lite"/>
    </source>
</evidence>
<keyword evidence="9" id="KW-0254">Endocytosis</keyword>
<feature type="compositionally biased region" description="Low complexity" evidence="16">
    <location>
        <begin position="877"/>
        <end position="887"/>
    </location>
</feature>
<evidence type="ECO:0000256" key="1">
    <source>
        <dbReference type="ARBA" id="ARBA00004125"/>
    </source>
</evidence>
<feature type="compositionally biased region" description="Polar residues" evidence="16">
    <location>
        <begin position="188"/>
        <end position="199"/>
    </location>
</feature>
<dbReference type="AlphaFoldDB" id="A0A0F7ZLK1"/>
<dbReference type="GO" id="GO:0030479">
    <property type="term" value="C:actin cortical patch"/>
    <property type="evidence" value="ECO:0007669"/>
    <property type="project" value="UniProtKB-SubCell"/>
</dbReference>
<evidence type="ECO:0000256" key="2">
    <source>
        <dbReference type="ARBA" id="ARBA00004134"/>
    </source>
</evidence>
<feature type="region of interest" description="Disordered" evidence="16">
    <location>
        <begin position="1007"/>
        <end position="1094"/>
    </location>
</feature>
<dbReference type="GO" id="GO:0030674">
    <property type="term" value="F:protein-macromolecule adaptor activity"/>
    <property type="evidence" value="ECO:0007669"/>
    <property type="project" value="InterPro"/>
</dbReference>
<dbReference type="PRINTS" id="PR00452">
    <property type="entry name" value="SH3DOMAIN"/>
</dbReference>
<feature type="domain" description="SH3" evidence="17">
    <location>
        <begin position="379"/>
        <end position="441"/>
    </location>
</feature>
<name>A0A0F7ZLK1_9HYPO</name>
<accession>A0A0F7ZLK1</accession>
<comment type="similarity">
    <text evidence="4">Belongs to the SLA1 family.</text>
</comment>
<keyword evidence="13" id="KW-0009">Actin-binding</keyword>